<comment type="subcellular location">
    <subcellularLocation>
        <location evidence="1 15">Secreted</location>
    </subcellularLocation>
</comment>
<dbReference type="AlphaFoldDB" id="A0A6B7FNM6"/>
<keyword evidence="9 15" id="KW-0838">Vasoactive</keyword>
<evidence type="ECO:0000256" key="8">
    <source>
        <dbReference type="ARBA" id="ARBA00022729"/>
    </source>
</evidence>
<evidence type="ECO:0000256" key="5">
    <source>
        <dbReference type="ARBA" id="ARBA00022656"/>
    </source>
</evidence>
<evidence type="ECO:0000256" key="12">
    <source>
        <dbReference type="ARBA" id="ARBA00023215"/>
    </source>
</evidence>
<evidence type="ECO:0000256" key="11">
    <source>
        <dbReference type="ARBA" id="ARBA00023157"/>
    </source>
</evidence>
<keyword evidence="6" id="KW-0165">Cleavage on pair of basic residues</keyword>
<evidence type="ECO:0000256" key="10">
    <source>
        <dbReference type="ARBA" id="ARBA00022924"/>
    </source>
</evidence>
<evidence type="ECO:0000256" key="4">
    <source>
        <dbReference type="ARBA" id="ARBA00022608"/>
    </source>
</evidence>
<dbReference type="PANTHER" id="PTHR12167:SF2">
    <property type="entry name" value="C-TYPE NATRIURETIC PEPTIDE"/>
    <property type="match status" value="1"/>
</dbReference>
<evidence type="ECO:0000256" key="2">
    <source>
        <dbReference type="ARBA" id="ARBA00022429"/>
    </source>
</evidence>
<feature type="signal peptide" evidence="17">
    <location>
        <begin position="1"/>
        <end position="23"/>
    </location>
</feature>
<evidence type="ECO:0000256" key="9">
    <source>
        <dbReference type="ARBA" id="ARBA00022858"/>
    </source>
</evidence>
<keyword evidence="10" id="KW-0382">Hypotensive agent</keyword>
<keyword evidence="3" id="KW-0964">Secreted</keyword>
<name>A0A6B7FNM6_VIPAA</name>
<keyword evidence="8 17" id="KW-0732">Signal</keyword>
<keyword evidence="4" id="KW-0483">Metalloprotease inhibitor</keyword>
<dbReference type="GO" id="GO:0042311">
    <property type="term" value="P:vasodilation"/>
    <property type="evidence" value="ECO:0007669"/>
    <property type="project" value="UniProtKB-KW"/>
</dbReference>
<dbReference type="PROSITE" id="PS00263">
    <property type="entry name" value="NATRIURETIC_PEPTIDE"/>
    <property type="match status" value="1"/>
</dbReference>
<dbReference type="EMBL" id="MG958491">
    <property type="protein sequence ID" value="QBF53408.1"/>
    <property type="molecule type" value="mRNA"/>
</dbReference>
<dbReference type="GO" id="GO:0006182">
    <property type="term" value="P:cGMP biosynthetic process"/>
    <property type="evidence" value="ECO:0007669"/>
    <property type="project" value="TreeGrafter"/>
</dbReference>
<dbReference type="GO" id="GO:0007168">
    <property type="term" value="P:receptor guanylyl cyclase signaling pathway"/>
    <property type="evidence" value="ECO:0007669"/>
    <property type="project" value="TreeGrafter"/>
</dbReference>
<dbReference type="GO" id="GO:0008217">
    <property type="term" value="P:regulation of blood pressure"/>
    <property type="evidence" value="ECO:0007669"/>
    <property type="project" value="UniProtKB-KW"/>
</dbReference>
<dbReference type="GO" id="GO:0090729">
    <property type="term" value="F:toxin activity"/>
    <property type="evidence" value="ECO:0007669"/>
    <property type="project" value="UniProtKB-KW"/>
</dbReference>
<reference evidence="18" key="1">
    <citation type="submission" date="2018-02" db="EMBL/GenBank/DDBJ databases">
        <authorList>
            <person name="Pungercar J."/>
        </authorList>
    </citation>
    <scope>NUCLEOTIDE SEQUENCE</scope>
    <source>
        <tissue evidence="18">Venom glands</tissue>
    </source>
</reference>
<dbReference type="PANTHER" id="PTHR12167">
    <property type="entry name" value="C-TYPE NATRIURETIC PEPTIDE"/>
    <property type="match status" value="1"/>
</dbReference>
<evidence type="ECO:0000256" key="3">
    <source>
        <dbReference type="ARBA" id="ARBA00022525"/>
    </source>
</evidence>
<accession>A0A6B7FNM6</accession>
<keyword evidence="11" id="KW-1015">Disulfide bond</keyword>
<keyword evidence="2" id="KW-0840">Vasodilator</keyword>
<evidence type="ECO:0000256" key="7">
    <source>
        <dbReference type="ARBA" id="ARBA00022690"/>
    </source>
</evidence>
<dbReference type="GO" id="GO:0005179">
    <property type="term" value="F:hormone activity"/>
    <property type="evidence" value="ECO:0007669"/>
    <property type="project" value="InterPro"/>
</dbReference>
<keyword evidence="7" id="KW-0646">Protease inhibitor</keyword>
<feature type="chain" id="PRO_5025341581" evidence="17">
    <location>
        <begin position="24"/>
        <end position="208"/>
    </location>
</feature>
<dbReference type="InterPro" id="IPR030480">
    <property type="entry name" value="Natr_peptide_CS"/>
</dbReference>
<evidence type="ECO:0000256" key="16">
    <source>
        <dbReference type="SAM" id="MobiDB-lite"/>
    </source>
</evidence>
<feature type="region of interest" description="Disordered" evidence="16">
    <location>
        <begin position="78"/>
        <end position="186"/>
    </location>
</feature>
<evidence type="ECO:0000256" key="1">
    <source>
        <dbReference type="ARBA" id="ARBA00004613"/>
    </source>
</evidence>
<keyword evidence="12" id="KW-0481">Metalloenzyme inhibitor</keyword>
<evidence type="ECO:0000313" key="18">
    <source>
        <dbReference type="EMBL" id="QBF53408.1"/>
    </source>
</evidence>
<comment type="similarity">
    <text evidence="15">Belongs to the natriuretic peptide family.</text>
</comment>
<proteinExistence type="evidence at transcript level"/>
<dbReference type="GO" id="GO:0030414">
    <property type="term" value="F:peptidase inhibitor activity"/>
    <property type="evidence" value="ECO:0007669"/>
    <property type="project" value="UniProtKB-KW"/>
</dbReference>
<keyword evidence="13" id="KW-0873">Pyrrolidone carboxylic acid</keyword>
<evidence type="ECO:0000256" key="13">
    <source>
        <dbReference type="ARBA" id="ARBA00023283"/>
    </source>
</evidence>
<dbReference type="InterPro" id="IPR000663">
    <property type="entry name" value="Natr_peptide"/>
</dbReference>
<evidence type="ECO:0000256" key="14">
    <source>
        <dbReference type="ARBA" id="ARBA00038127"/>
    </source>
</evidence>
<sequence>MFVSRLAASGLLLLSLLALSLDGKPLKQKWLGPEIPPMEQKWLGPEIPPLEQRWPGPKVPPLEQKWLGPEIPPLEQKWLGPEIPPLEQRWPGPKVPPLEQKWRGPLQPEGPPLMEPHELSAGGTTALREELSPRAEAASASLRTDGEQARQKWARMVHHEQQRGGGGGGWRADNEPPKKVPPNSCFGHKIDRIGSVSGLGCNKFKPGH</sequence>
<dbReference type="GO" id="GO:0005576">
    <property type="term" value="C:extracellular region"/>
    <property type="evidence" value="ECO:0007669"/>
    <property type="project" value="UniProtKB-SubCell"/>
</dbReference>
<evidence type="ECO:0000256" key="17">
    <source>
        <dbReference type="SAM" id="SignalP"/>
    </source>
</evidence>
<organism evidence="18">
    <name type="scientific">Vipera ammodytes ammodytes</name>
    <name type="common">Western sand viper</name>
    <dbReference type="NCBI Taxonomy" id="8705"/>
    <lineage>
        <taxon>Eukaryota</taxon>
        <taxon>Metazoa</taxon>
        <taxon>Chordata</taxon>
        <taxon>Craniata</taxon>
        <taxon>Vertebrata</taxon>
        <taxon>Euteleostomi</taxon>
        <taxon>Lepidosauria</taxon>
        <taxon>Squamata</taxon>
        <taxon>Bifurcata</taxon>
        <taxon>Unidentata</taxon>
        <taxon>Episquamata</taxon>
        <taxon>Toxicofera</taxon>
        <taxon>Serpentes</taxon>
        <taxon>Colubroidea</taxon>
        <taxon>Viperidae</taxon>
        <taxon>Viperinae</taxon>
        <taxon>Vipera</taxon>
    </lineage>
</organism>
<protein>
    <submittedName>
        <fullName evidence="18">MPi-3</fullName>
    </submittedName>
</protein>
<keyword evidence="5" id="KW-0800">Toxin</keyword>
<dbReference type="Pfam" id="PF00212">
    <property type="entry name" value="ANP"/>
    <property type="match status" value="1"/>
</dbReference>
<evidence type="ECO:0000256" key="15">
    <source>
        <dbReference type="RuleBase" id="RU003686"/>
    </source>
</evidence>
<evidence type="ECO:0000256" key="6">
    <source>
        <dbReference type="ARBA" id="ARBA00022685"/>
    </source>
</evidence>
<comment type="similarity">
    <text evidence="14">In the C-terminal section; belongs to the natriuretic peptide family.</text>
</comment>
<dbReference type="SMART" id="SM00183">
    <property type="entry name" value="NAT_PEP"/>
    <property type="match status" value="1"/>
</dbReference>